<comment type="similarity">
    <text evidence="2">Belongs to the class-V pyridoxal-phosphate-dependent aminotransferase family. NifS/IscS subfamily.</text>
</comment>
<dbReference type="Pfam" id="PF00266">
    <property type="entry name" value="Aminotran_5"/>
    <property type="match status" value="1"/>
</dbReference>
<keyword evidence="5" id="KW-0663">Pyridoxal phosphate</keyword>
<keyword evidence="11" id="KW-1185">Reference proteome</keyword>
<dbReference type="Gene3D" id="3.40.640.10">
    <property type="entry name" value="Type I PLP-dependent aspartate aminotransferase-like (Major domain)"/>
    <property type="match status" value="1"/>
</dbReference>
<dbReference type="AlphaFoldDB" id="A0A7I9VE47"/>
<dbReference type="Gene3D" id="3.90.1150.10">
    <property type="entry name" value="Aspartate Aminotransferase, domain 1"/>
    <property type="match status" value="1"/>
</dbReference>
<evidence type="ECO:0000256" key="8">
    <source>
        <dbReference type="ARBA" id="ARBA00050776"/>
    </source>
</evidence>
<dbReference type="InterPro" id="IPR016454">
    <property type="entry name" value="Cysteine_dSase"/>
</dbReference>
<sequence>MSTPSHPAYLDNAASTALVGQARAAMEAAWARPGNSSSLHGSGRRARRILEEARESIARDLGARPSEVIFTSGGTEADNLALKGVYAARRRDDDRRRKIVISAVEHHAILDPAQWLVDEAGAELVVLPVDEIGVVDVDALRDLLAADADSVAVISVMWANNEVGTVQPVAEVARLGADHGIPVHSDAIAAAGHLSVDFAASGLAALSIAGHKFGGPQGIGALLLRRDVACTPLLHGGGHERDLRSGTQDVPAAAGMAAALRWSVENRDEHAARVVALRERLRDVLVDVGGVRVNGAVGRPDAADALPGIVHVSFEGCEGDSLLMLLDAKGVECSTGSACTAGVAAASHVLLAMGLDMATARGSLRFSLAHDNDDDDVTAVADAIGEVVNRARAAGLLSAGSRTGGRR</sequence>
<dbReference type="PANTHER" id="PTHR11601">
    <property type="entry name" value="CYSTEINE DESULFURYLASE FAMILY MEMBER"/>
    <property type="match status" value="1"/>
</dbReference>
<dbReference type="GO" id="GO:0051536">
    <property type="term" value="F:iron-sulfur cluster binding"/>
    <property type="evidence" value="ECO:0007669"/>
    <property type="project" value="UniProtKB-KW"/>
</dbReference>
<evidence type="ECO:0000256" key="6">
    <source>
        <dbReference type="ARBA" id="ARBA00023004"/>
    </source>
</evidence>
<dbReference type="PANTHER" id="PTHR11601:SF34">
    <property type="entry name" value="CYSTEINE DESULFURASE"/>
    <property type="match status" value="1"/>
</dbReference>
<dbReference type="InterPro" id="IPR015422">
    <property type="entry name" value="PyrdxlP-dep_Trfase_small"/>
</dbReference>
<dbReference type="SUPFAM" id="SSF53383">
    <property type="entry name" value="PLP-dependent transferases"/>
    <property type="match status" value="1"/>
</dbReference>
<keyword evidence="4" id="KW-0479">Metal-binding</keyword>
<evidence type="ECO:0000256" key="1">
    <source>
        <dbReference type="ARBA" id="ARBA00001933"/>
    </source>
</evidence>
<protein>
    <submittedName>
        <fullName evidence="10">Cysteine desulfurase</fullName>
    </submittedName>
</protein>
<evidence type="ECO:0000256" key="2">
    <source>
        <dbReference type="ARBA" id="ARBA00006490"/>
    </source>
</evidence>
<dbReference type="PIRSF" id="PIRSF005572">
    <property type="entry name" value="NifS"/>
    <property type="match status" value="1"/>
</dbReference>
<keyword evidence="3" id="KW-0808">Transferase</keyword>
<dbReference type="InterPro" id="IPR015421">
    <property type="entry name" value="PyrdxlP-dep_Trfase_major"/>
</dbReference>
<evidence type="ECO:0000256" key="7">
    <source>
        <dbReference type="ARBA" id="ARBA00023014"/>
    </source>
</evidence>
<dbReference type="InterPro" id="IPR000192">
    <property type="entry name" value="Aminotrans_V_dom"/>
</dbReference>
<dbReference type="InterPro" id="IPR015424">
    <property type="entry name" value="PyrdxlP-dep_Trfase"/>
</dbReference>
<feature type="domain" description="Aminotransferase class V" evidence="9">
    <location>
        <begin position="9"/>
        <end position="379"/>
    </location>
</feature>
<name>A0A7I9VE47_9ACTN</name>
<comment type="catalytic activity">
    <reaction evidence="8">
        <text>(sulfur carrier)-H + L-cysteine = (sulfur carrier)-SH + L-alanine</text>
        <dbReference type="Rhea" id="RHEA:43892"/>
        <dbReference type="Rhea" id="RHEA-COMP:14737"/>
        <dbReference type="Rhea" id="RHEA-COMP:14739"/>
        <dbReference type="ChEBI" id="CHEBI:29917"/>
        <dbReference type="ChEBI" id="CHEBI:35235"/>
        <dbReference type="ChEBI" id="CHEBI:57972"/>
        <dbReference type="ChEBI" id="CHEBI:64428"/>
        <dbReference type="EC" id="2.8.1.7"/>
    </reaction>
</comment>
<dbReference type="GO" id="GO:0031071">
    <property type="term" value="F:cysteine desulfurase activity"/>
    <property type="evidence" value="ECO:0007669"/>
    <property type="project" value="UniProtKB-EC"/>
</dbReference>
<proteinExistence type="inferred from homology"/>
<evidence type="ECO:0000256" key="5">
    <source>
        <dbReference type="ARBA" id="ARBA00022898"/>
    </source>
</evidence>
<keyword evidence="6" id="KW-0408">Iron</keyword>
<accession>A0A7I9VE47</accession>
<keyword evidence="7" id="KW-0411">Iron-sulfur</keyword>
<dbReference type="OrthoDB" id="9808002at2"/>
<comment type="cofactor">
    <cofactor evidence="1">
        <name>pyridoxal 5'-phosphate</name>
        <dbReference type="ChEBI" id="CHEBI:597326"/>
    </cofactor>
</comment>
<dbReference type="GO" id="GO:0046872">
    <property type="term" value="F:metal ion binding"/>
    <property type="evidence" value="ECO:0007669"/>
    <property type="project" value="UniProtKB-KW"/>
</dbReference>
<evidence type="ECO:0000256" key="4">
    <source>
        <dbReference type="ARBA" id="ARBA00022723"/>
    </source>
</evidence>
<dbReference type="FunFam" id="3.40.640.10:FF:000084">
    <property type="entry name" value="IscS-like cysteine desulfurase"/>
    <property type="match status" value="1"/>
</dbReference>
<gene>
    <name evidence="10" type="ORF">nbrc107696_40720</name>
</gene>
<dbReference type="Gene3D" id="1.10.260.50">
    <property type="match status" value="1"/>
</dbReference>
<comment type="caution">
    <text evidence="10">The sequence shown here is derived from an EMBL/GenBank/DDBJ whole genome shotgun (WGS) entry which is preliminary data.</text>
</comment>
<evidence type="ECO:0000313" key="10">
    <source>
        <dbReference type="EMBL" id="GEE03626.1"/>
    </source>
</evidence>
<evidence type="ECO:0000259" key="9">
    <source>
        <dbReference type="Pfam" id="PF00266"/>
    </source>
</evidence>
<dbReference type="RefSeq" id="WP_161897116.1">
    <property type="nucleotide sequence ID" value="NZ_BJOV01000005.1"/>
</dbReference>
<evidence type="ECO:0000313" key="11">
    <source>
        <dbReference type="Proteomes" id="UP000444960"/>
    </source>
</evidence>
<evidence type="ECO:0000256" key="3">
    <source>
        <dbReference type="ARBA" id="ARBA00022679"/>
    </source>
</evidence>
<dbReference type="Proteomes" id="UP000444960">
    <property type="component" value="Unassembled WGS sequence"/>
</dbReference>
<organism evidence="10 11">
    <name type="scientific">Gordonia spumicola</name>
    <dbReference type="NCBI Taxonomy" id="589161"/>
    <lineage>
        <taxon>Bacteria</taxon>
        <taxon>Bacillati</taxon>
        <taxon>Actinomycetota</taxon>
        <taxon>Actinomycetes</taxon>
        <taxon>Mycobacteriales</taxon>
        <taxon>Gordoniaceae</taxon>
        <taxon>Gordonia</taxon>
    </lineage>
</organism>
<dbReference type="EMBL" id="BJOV01000005">
    <property type="protein sequence ID" value="GEE03626.1"/>
    <property type="molecule type" value="Genomic_DNA"/>
</dbReference>
<reference evidence="11" key="1">
    <citation type="submission" date="2019-06" db="EMBL/GenBank/DDBJ databases">
        <title>Gordonia isolated from sludge of a wastewater treatment plant.</title>
        <authorList>
            <person name="Tamura T."/>
            <person name="Aoyama K."/>
            <person name="Kang Y."/>
            <person name="Saito S."/>
            <person name="Akiyama N."/>
            <person name="Yazawa K."/>
            <person name="Gonoi T."/>
            <person name="Mikami Y."/>
        </authorList>
    </citation>
    <scope>NUCLEOTIDE SEQUENCE [LARGE SCALE GENOMIC DNA]</scope>
    <source>
        <strain evidence="11">NBRC 107696</strain>
    </source>
</reference>